<reference evidence="6" key="2">
    <citation type="submission" date="2017-11" db="EMBL/GenBank/DDBJ databases">
        <title>Coralsnake Venomics: Analyses of Venom Gland Transcriptomes and Proteomes of Six Brazilian Taxa.</title>
        <authorList>
            <person name="Aird S.D."/>
            <person name="Jorge da Silva N."/>
            <person name="Qiu L."/>
            <person name="Villar-Briones A."/>
            <person name="Aparecida-Saddi V."/>
            <person name="Campos-Telles M.P."/>
            <person name="Grau M."/>
            <person name="Mikheyev A.S."/>
        </authorList>
    </citation>
    <scope>NUCLEOTIDE SEQUENCE</scope>
    <source>
        <tissue evidence="6">Venom_gland</tissue>
    </source>
</reference>
<sequence>MFDFFFFSPPLLLLKIHAYNLETNTWEEIATKPHKKKDYPAARRCHSCVQIKNDVFVCGGYNGEVILGDIWKLCWEKVLAFFPHLANLSRSQLLHLGLTQGLVERLK</sequence>
<dbReference type="Gene3D" id="2.120.10.80">
    <property type="entry name" value="Kelch-type beta propeller"/>
    <property type="match status" value="1"/>
</dbReference>
<organism evidence="6">
    <name type="scientific">Micrurus corallinus</name>
    <name type="common">Brazilian coral snake</name>
    <dbReference type="NCBI Taxonomy" id="54390"/>
    <lineage>
        <taxon>Eukaryota</taxon>
        <taxon>Metazoa</taxon>
        <taxon>Chordata</taxon>
        <taxon>Craniata</taxon>
        <taxon>Vertebrata</taxon>
        <taxon>Euteleostomi</taxon>
        <taxon>Lepidosauria</taxon>
        <taxon>Squamata</taxon>
        <taxon>Bifurcata</taxon>
        <taxon>Unidentata</taxon>
        <taxon>Episquamata</taxon>
        <taxon>Toxicofera</taxon>
        <taxon>Serpentes</taxon>
        <taxon>Colubroidea</taxon>
        <taxon>Elapidae</taxon>
        <taxon>Elapinae</taxon>
        <taxon>Micrurus</taxon>
    </lineage>
</organism>
<name>A0A2D4GBW1_MICCO</name>
<keyword evidence="1" id="KW-0880">Kelch repeat</keyword>
<evidence type="ECO:0000256" key="1">
    <source>
        <dbReference type="ARBA" id="ARBA00022441"/>
    </source>
</evidence>
<evidence type="ECO:0000256" key="3">
    <source>
        <dbReference type="ARBA" id="ARBA00038487"/>
    </source>
</evidence>
<dbReference type="SUPFAM" id="SSF117281">
    <property type="entry name" value="Kelch motif"/>
    <property type="match status" value="1"/>
</dbReference>
<accession>A0A2D4GBW1</accession>
<dbReference type="AlphaFoldDB" id="A0A2D4GBW1"/>
<evidence type="ECO:0000256" key="4">
    <source>
        <dbReference type="ARBA" id="ARBA00041041"/>
    </source>
</evidence>
<feature type="signal peptide" evidence="5">
    <location>
        <begin position="1"/>
        <end position="18"/>
    </location>
</feature>
<feature type="chain" id="PRO_5013736800" description="Kelch domain-containing protein 10" evidence="5">
    <location>
        <begin position="19"/>
        <end position="107"/>
    </location>
</feature>
<comment type="similarity">
    <text evidence="3">Belongs to the KLHDC10 family.</text>
</comment>
<proteinExistence type="inferred from homology"/>
<dbReference type="InterPro" id="IPR015915">
    <property type="entry name" value="Kelch-typ_b-propeller"/>
</dbReference>
<dbReference type="GO" id="GO:0032874">
    <property type="term" value="P:positive regulation of stress-activated MAPK cascade"/>
    <property type="evidence" value="ECO:0007669"/>
    <property type="project" value="TreeGrafter"/>
</dbReference>
<dbReference type="EMBL" id="IACJ01126925">
    <property type="protein sequence ID" value="LAA57243.1"/>
    <property type="molecule type" value="Transcribed_RNA"/>
</dbReference>
<evidence type="ECO:0000256" key="2">
    <source>
        <dbReference type="ARBA" id="ARBA00022737"/>
    </source>
</evidence>
<dbReference type="Pfam" id="PF01344">
    <property type="entry name" value="Kelch_1"/>
    <property type="match status" value="1"/>
</dbReference>
<dbReference type="PANTHER" id="PTHR46428">
    <property type="entry name" value="KELCH DOMAIN-CONTAINING PROTEIN 10"/>
    <property type="match status" value="1"/>
</dbReference>
<dbReference type="PANTHER" id="PTHR46428:SF1">
    <property type="entry name" value="KELCH DOMAIN-CONTAINING PROTEIN 10"/>
    <property type="match status" value="1"/>
</dbReference>
<keyword evidence="5" id="KW-0732">Signal</keyword>
<evidence type="ECO:0000313" key="6">
    <source>
        <dbReference type="EMBL" id="LAA57243.1"/>
    </source>
</evidence>
<dbReference type="InterPro" id="IPR052125">
    <property type="entry name" value="KLHDC10"/>
</dbReference>
<dbReference type="InterPro" id="IPR006652">
    <property type="entry name" value="Kelch_1"/>
</dbReference>
<protein>
    <recommendedName>
        <fullName evidence="4">Kelch domain-containing protein 10</fullName>
    </recommendedName>
</protein>
<reference evidence="6" key="1">
    <citation type="submission" date="2017-07" db="EMBL/GenBank/DDBJ databases">
        <authorList>
            <person name="Mikheyev A."/>
            <person name="Grau M."/>
        </authorList>
    </citation>
    <scope>NUCLEOTIDE SEQUENCE</scope>
    <source>
        <tissue evidence="6">Venom_gland</tissue>
    </source>
</reference>
<keyword evidence="2" id="KW-0677">Repeat</keyword>
<evidence type="ECO:0000256" key="5">
    <source>
        <dbReference type="SAM" id="SignalP"/>
    </source>
</evidence>